<evidence type="ECO:0000313" key="1">
    <source>
        <dbReference type="EMBL" id="MBD3364291.1"/>
    </source>
</evidence>
<dbReference type="PANTHER" id="PTHR36452">
    <property type="entry name" value="CHROMOSOME 12, WHOLE GENOME SHOTGUN SEQUENCE"/>
    <property type="match status" value="1"/>
</dbReference>
<protein>
    <submittedName>
        <fullName evidence="1">TIGR02453 family protein</fullName>
    </submittedName>
</protein>
<dbReference type="PANTHER" id="PTHR36452:SF1">
    <property type="entry name" value="DUF2461 DOMAIN-CONTAINING PROTEIN"/>
    <property type="match status" value="1"/>
</dbReference>
<dbReference type="AlphaFoldDB" id="A0A9D5K8I4"/>
<dbReference type="Proteomes" id="UP000630660">
    <property type="component" value="Unassembled WGS sequence"/>
</dbReference>
<accession>A0A9D5K8I4</accession>
<proteinExistence type="predicted"/>
<dbReference type="PIRSF" id="PIRSF028451">
    <property type="entry name" value="UCP028451"/>
    <property type="match status" value="1"/>
</dbReference>
<reference evidence="1" key="1">
    <citation type="submission" date="2019-11" db="EMBL/GenBank/DDBJ databases">
        <title>Microbial mats filling the niche in hypersaline microbial mats.</title>
        <authorList>
            <person name="Wong H.L."/>
            <person name="Macleod F.I."/>
            <person name="White R.A. III"/>
            <person name="Burns B.P."/>
        </authorList>
    </citation>
    <scope>NUCLEOTIDE SEQUENCE</scope>
    <source>
        <strain evidence="1">Bin_327</strain>
    </source>
</reference>
<comment type="caution">
    <text evidence="1">The sequence shown here is derived from an EMBL/GenBank/DDBJ whole genome shotgun (WGS) entry which is preliminary data.</text>
</comment>
<dbReference type="EMBL" id="WJKJ01000115">
    <property type="protein sequence ID" value="MBD3364291.1"/>
    <property type="molecule type" value="Genomic_DNA"/>
</dbReference>
<dbReference type="Pfam" id="PF09365">
    <property type="entry name" value="DUF2461"/>
    <property type="match status" value="1"/>
</dbReference>
<dbReference type="InterPro" id="IPR015996">
    <property type="entry name" value="UCP028451"/>
</dbReference>
<dbReference type="InterPro" id="IPR012808">
    <property type="entry name" value="CHP02453"/>
</dbReference>
<gene>
    <name evidence="1" type="ORF">GF359_03655</name>
</gene>
<dbReference type="NCBIfam" id="TIGR02453">
    <property type="entry name" value="TIGR02453 family protein"/>
    <property type="match status" value="1"/>
</dbReference>
<organism evidence="1 2">
    <name type="scientific">candidate division WOR-3 bacterium</name>
    <dbReference type="NCBI Taxonomy" id="2052148"/>
    <lineage>
        <taxon>Bacteria</taxon>
        <taxon>Bacteria division WOR-3</taxon>
    </lineage>
</organism>
<sequence>MNTTDKFKGFPEKGLKFLKNLAANNNKEWFEDNKEVYRQQLVAPSLSFITEFGQLLQKKLSPDIVFDTRTNGAGSLFRIYRDVRFSKDKSPYKTHLGVLFWEGEGKKMANPGYYFHLEPGGAVIYAGQYIFDKQTLQKYRSAVADEERGSELEKAIQKVKKAGYEISGQHYKRVPRGFAPDHPREELLRYNGLYAQSPAIKVAELTSPQLIKACLEHCKNMAPIQEWLVNLKQESVR</sequence>
<name>A0A9D5K8I4_UNCW3</name>
<evidence type="ECO:0000313" key="2">
    <source>
        <dbReference type="Proteomes" id="UP000630660"/>
    </source>
</evidence>